<dbReference type="GO" id="GO:0006284">
    <property type="term" value="P:base-excision repair"/>
    <property type="evidence" value="ECO:0007669"/>
    <property type="project" value="TreeGrafter"/>
</dbReference>
<keyword evidence="4 6" id="KW-0460">Magnesium</keyword>
<dbReference type="PANTHER" id="PTHR22748">
    <property type="entry name" value="AP ENDONUCLEASE"/>
    <property type="match status" value="1"/>
</dbReference>
<keyword evidence="2 6" id="KW-0479">Metal-binding</keyword>
<organism evidence="10">
    <name type="scientific">Pinguiococcus pyrenoidosus</name>
    <dbReference type="NCBI Taxonomy" id="172671"/>
    <lineage>
        <taxon>Eukaryota</taxon>
        <taxon>Sar</taxon>
        <taxon>Stramenopiles</taxon>
        <taxon>Ochrophyta</taxon>
        <taxon>Pinguiophyceae</taxon>
        <taxon>Pinguiochrysidales</taxon>
        <taxon>Pinguiochrysidaceae</taxon>
        <taxon>Pinguiococcus</taxon>
    </lineage>
</organism>
<evidence type="ECO:0000256" key="7">
    <source>
        <dbReference type="PIRSR" id="PIRSR604808-3"/>
    </source>
</evidence>
<dbReference type="InterPro" id="IPR036691">
    <property type="entry name" value="Endo/exonu/phosph_ase_sf"/>
</dbReference>
<feature type="domain" description="Endonuclease/exonuclease/phosphatase" evidence="9">
    <location>
        <begin position="28"/>
        <end position="425"/>
    </location>
</feature>
<feature type="compositionally biased region" description="Basic residues" evidence="8">
    <location>
        <begin position="80"/>
        <end position="89"/>
    </location>
</feature>
<sequence>MTKRAATTDGGDSGEKRQRSAQTLKIVAWNVNSLRALWRFGDGDGTTLKSLIAREDPDVLFLSETKLDTDGVMELLGVPKPKKTKGRKKKADENADTGGKDIRSFFGGPRANETASAEESRPAAKEADLLPGYRAVWNHCKIKKGYSGTAVLLKTSVAALDAAAVAMDGLEFVPRTEELGEKEEVKVPDEERLNGEGRVITVDVGTCFLVHTYVPNSGQKLEKVGYRTQVWDTAMHAHLRKLHGEKPVLWMGDLNVVRGEVDVYDKLKRTRNKSPGCSDIEREVFGRLVGGLPAETHPTQLRSKNLPEHGQSVPGPPAEEVDFVDVFRHFHPYEQTNDEGESAEASKQSQKSEADGSKDGSGAEEAPEEPKTLEESPFTFWSARRGERNYYNGWRLDYCIASKSLLEGGAIKEYFHRPTVHGSDHVPIGVVLEL</sequence>
<dbReference type="SUPFAM" id="SSF56219">
    <property type="entry name" value="DNase I-like"/>
    <property type="match status" value="2"/>
</dbReference>
<feature type="binding site" evidence="6">
    <location>
        <position position="425"/>
    </location>
    <ligand>
        <name>Mg(2+)</name>
        <dbReference type="ChEBI" id="CHEBI:18420"/>
        <label>1</label>
    </ligand>
</feature>
<dbReference type="Gene3D" id="3.60.10.10">
    <property type="entry name" value="Endonuclease/exonuclease/phosphatase"/>
    <property type="match status" value="1"/>
</dbReference>
<evidence type="ECO:0000256" key="1">
    <source>
        <dbReference type="ARBA" id="ARBA00007092"/>
    </source>
</evidence>
<dbReference type="GO" id="GO:0003906">
    <property type="term" value="F:DNA-(apurinic or apyrimidinic site) endonuclease activity"/>
    <property type="evidence" value="ECO:0007669"/>
    <property type="project" value="TreeGrafter"/>
</dbReference>
<evidence type="ECO:0000256" key="4">
    <source>
        <dbReference type="ARBA" id="ARBA00022842"/>
    </source>
</evidence>
<name>A0A7R9U8Z8_9STRA</name>
<evidence type="ECO:0000256" key="6">
    <source>
        <dbReference type="PIRSR" id="PIRSR604808-2"/>
    </source>
</evidence>
<feature type="site" description="Important for catalytic activity" evidence="7">
    <location>
        <position position="397"/>
    </location>
</feature>
<keyword evidence="6" id="KW-0464">Manganese</keyword>
<feature type="active site" evidence="5">
    <location>
        <position position="213"/>
    </location>
</feature>
<evidence type="ECO:0000256" key="8">
    <source>
        <dbReference type="SAM" id="MobiDB-lite"/>
    </source>
</evidence>
<comment type="similarity">
    <text evidence="1">Belongs to the DNA repair enzymes AP/ExoA family.</text>
</comment>
<comment type="cofactor">
    <cofactor evidence="6">
        <name>Mg(2+)</name>
        <dbReference type="ChEBI" id="CHEBI:18420"/>
    </cofactor>
    <cofactor evidence="6">
        <name>Mn(2+)</name>
        <dbReference type="ChEBI" id="CHEBI:29035"/>
    </cofactor>
    <text evidence="6">Probably binds two magnesium or manganese ions per subunit.</text>
</comment>
<evidence type="ECO:0000313" key="10">
    <source>
        <dbReference type="EMBL" id="CAD8256814.1"/>
    </source>
</evidence>
<feature type="compositionally biased region" description="Basic and acidic residues" evidence="8">
    <location>
        <begin position="90"/>
        <end position="103"/>
    </location>
</feature>
<feature type="site" description="Transition state stabilizer" evidence="7">
    <location>
        <position position="255"/>
    </location>
</feature>
<feature type="binding site" evidence="6">
    <location>
        <position position="255"/>
    </location>
    <ligand>
        <name>Mg(2+)</name>
        <dbReference type="ChEBI" id="CHEBI:18420"/>
        <label>1</label>
    </ligand>
</feature>
<keyword evidence="3" id="KW-0378">Hydrolase</keyword>
<dbReference type="AlphaFoldDB" id="A0A7R9U8Z8"/>
<feature type="region of interest" description="Disordered" evidence="8">
    <location>
        <begin position="334"/>
        <end position="377"/>
    </location>
</feature>
<feature type="active site" description="Proton acceptor" evidence="5">
    <location>
        <position position="425"/>
    </location>
</feature>
<feature type="active site" description="Proton donor/acceptor" evidence="5">
    <location>
        <position position="253"/>
    </location>
</feature>
<evidence type="ECO:0000259" key="9">
    <source>
        <dbReference type="Pfam" id="PF03372"/>
    </source>
</evidence>
<gene>
    <name evidence="10" type="ORF">PPYR1160_LOCUS6306</name>
</gene>
<proteinExistence type="inferred from homology"/>
<dbReference type="GO" id="GO:0005634">
    <property type="term" value="C:nucleus"/>
    <property type="evidence" value="ECO:0007669"/>
    <property type="project" value="TreeGrafter"/>
</dbReference>
<feature type="binding site" evidence="6">
    <location>
        <position position="424"/>
    </location>
    <ligand>
        <name>Mg(2+)</name>
        <dbReference type="ChEBI" id="CHEBI:18420"/>
        <label>1</label>
    </ligand>
</feature>
<dbReference type="PANTHER" id="PTHR22748:SF6">
    <property type="entry name" value="DNA-(APURINIC OR APYRIMIDINIC SITE) ENDONUCLEASE"/>
    <property type="match status" value="1"/>
</dbReference>
<feature type="region of interest" description="Disordered" evidence="8">
    <location>
        <begin position="292"/>
        <end position="318"/>
    </location>
</feature>
<feature type="binding site" evidence="6">
    <location>
        <position position="253"/>
    </location>
    <ligand>
        <name>Mg(2+)</name>
        <dbReference type="ChEBI" id="CHEBI:18420"/>
        <label>1</label>
    </ligand>
</feature>
<accession>A0A7R9U8Z8</accession>
<dbReference type="GO" id="GO:0008311">
    <property type="term" value="F:double-stranded DNA 3'-5' DNA exonuclease activity"/>
    <property type="evidence" value="ECO:0007669"/>
    <property type="project" value="TreeGrafter"/>
</dbReference>
<reference evidence="10" key="1">
    <citation type="submission" date="2021-01" db="EMBL/GenBank/DDBJ databases">
        <authorList>
            <person name="Corre E."/>
            <person name="Pelletier E."/>
            <person name="Niang G."/>
            <person name="Scheremetjew M."/>
            <person name="Finn R."/>
            <person name="Kale V."/>
            <person name="Holt S."/>
            <person name="Cochrane G."/>
            <person name="Meng A."/>
            <person name="Brown T."/>
            <person name="Cohen L."/>
        </authorList>
    </citation>
    <scope>NUCLEOTIDE SEQUENCE</scope>
    <source>
        <strain evidence="10">CCMP2078</strain>
    </source>
</reference>
<dbReference type="GO" id="GO:0046872">
    <property type="term" value="F:metal ion binding"/>
    <property type="evidence" value="ECO:0007669"/>
    <property type="project" value="UniProtKB-KW"/>
</dbReference>
<evidence type="ECO:0000256" key="5">
    <source>
        <dbReference type="PIRSR" id="PIRSR604808-1"/>
    </source>
</evidence>
<feature type="site" description="Interaction with DNA substrate" evidence="7">
    <location>
        <position position="425"/>
    </location>
</feature>
<protein>
    <recommendedName>
        <fullName evidence="9">Endonuclease/exonuclease/phosphatase domain-containing protein</fullName>
    </recommendedName>
</protein>
<feature type="region of interest" description="Disordered" evidence="8">
    <location>
        <begin position="78"/>
        <end position="123"/>
    </location>
</feature>
<evidence type="ECO:0000256" key="3">
    <source>
        <dbReference type="ARBA" id="ARBA00022801"/>
    </source>
</evidence>
<dbReference type="InterPro" id="IPR004808">
    <property type="entry name" value="AP_endonuc_1"/>
</dbReference>
<dbReference type="InterPro" id="IPR005135">
    <property type="entry name" value="Endo/exonuclease/phosphatase"/>
</dbReference>
<feature type="binding site" evidence="6">
    <location>
        <position position="64"/>
    </location>
    <ligand>
        <name>Mg(2+)</name>
        <dbReference type="ChEBI" id="CHEBI:18420"/>
        <label>1</label>
    </ligand>
</feature>
<dbReference type="EMBL" id="HBEA01008193">
    <property type="protein sequence ID" value="CAD8256814.1"/>
    <property type="molecule type" value="Transcribed_RNA"/>
</dbReference>
<evidence type="ECO:0000256" key="2">
    <source>
        <dbReference type="ARBA" id="ARBA00022723"/>
    </source>
</evidence>
<dbReference type="PROSITE" id="PS51435">
    <property type="entry name" value="AP_NUCLEASE_F1_4"/>
    <property type="match status" value="1"/>
</dbReference>
<dbReference type="GO" id="GO:0008081">
    <property type="term" value="F:phosphoric diester hydrolase activity"/>
    <property type="evidence" value="ECO:0007669"/>
    <property type="project" value="TreeGrafter"/>
</dbReference>
<dbReference type="Pfam" id="PF03372">
    <property type="entry name" value="Exo_endo_phos"/>
    <property type="match status" value="1"/>
</dbReference>
<feature type="binding site" evidence="6">
    <location>
        <position position="30"/>
    </location>
    <ligand>
        <name>Mg(2+)</name>
        <dbReference type="ChEBI" id="CHEBI:18420"/>
        <label>1</label>
    </ligand>
</feature>